<protein>
    <submittedName>
        <fullName evidence="2">Uncharacterized protein</fullName>
    </submittedName>
</protein>
<dbReference type="Gene3D" id="3.60.60.10">
    <property type="entry name" value="Penicillin V Acylase, Chain A"/>
    <property type="match status" value="1"/>
</dbReference>
<name>A0A1S1NXS0_9GAMM</name>
<organism evidence="2 3">
    <name type="scientific">Kushneria phosphatilytica</name>
    <dbReference type="NCBI Taxonomy" id="657387"/>
    <lineage>
        <taxon>Bacteria</taxon>
        <taxon>Pseudomonadati</taxon>
        <taxon>Pseudomonadota</taxon>
        <taxon>Gammaproteobacteria</taxon>
        <taxon>Oceanospirillales</taxon>
        <taxon>Halomonadaceae</taxon>
        <taxon>Kushneria</taxon>
    </lineage>
</organism>
<feature type="region of interest" description="Disordered" evidence="1">
    <location>
        <begin position="98"/>
        <end position="118"/>
    </location>
</feature>
<feature type="region of interest" description="Disordered" evidence="1">
    <location>
        <begin position="1"/>
        <end position="23"/>
    </location>
</feature>
<proteinExistence type="predicted"/>
<dbReference type="InterPro" id="IPR047801">
    <property type="entry name" value="Peptidase_C45"/>
</dbReference>
<accession>A0A1S1NXS0</accession>
<dbReference type="AlphaFoldDB" id="A0A1S1NXS0"/>
<dbReference type="InterPro" id="IPR047794">
    <property type="entry name" value="C45_proenzyme-like"/>
</dbReference>
<dbReference type="OrthoDB" id="8109453at2"/>
<feature type="compositionally biased region" description="Polar residues" evidence="1">
    <location>
        <begin position="98"/>
        <end position="116"/>
    </location>
</feature>
<keyword evidence="3" id="KW-1185">Reference proteome</keyword>
<reference evidence="2 3" key="1">
    <citation type="submission" date="2019-08" db="EMBL/GenBank/DDBJ databases">
        <title>Complete genome sequence of Kushneria sp. YCWA18, a halophilic phosphate-solubilizing bacterium isolated from Daqiao saltern in China.</title>
        <authorList>
            <person name="Du G.-X."/>
            <person name="Qu L.-Y."/>
        </authorList>
    </citation>
    <scope>NUCLEOTIDE SEQUENCE [LARGE SCALE GENOMIC DNA]</scope>
    <source>
        <strain evidence="2 3">YCWA18</strain>
    </source>
</reference>
<dbReference type="Proteomes" id="UP000322553">
    <property type="component" value="Chromosome"/>
</dbReference>
<dbReference type="Pfam" id="PF03417">
    <property type="entry name" value="AAT"/>
    <property type="match status" value="1"/>
</dbReference>
<evidence type="ECO:0000313" key="3">
    <source>
        <dbReference type="Proteomes" id="UP000322553"/>
    </source>
</evidence>
<evidence type="ECO:0000256" key="1">
    <source>
        <dbReference type="SAM" id="MobiDB-lite"/>
    </source>
</evidence>
<feature type="compositionally biased region" description="Basic and acidic residues" evidence="1">
    <location>
        <begin position="309"/>
        <end position="318"/>
    </location>
</feature>
<sequence length="355" mass="39052">MVKHIDIQGTHHEIGEAHGQQAATEIERSLATYERLFRELAGLEWGDARHEAERFKAAIEHVCPELLEEMAGIAHGAGIDPLDVLVLNARSEIALTHTTAESGEASQSDGCSSLSQRHSETGEQWLAQNWDWKAEQRDALVRMTVRAPDKPAIQMITEAGIIGKIGFNDNGVGVCLNALRTAICRPKLPVHVMLRRVLESDGVEHALDMIDEVGVASPAHFLIADGLGNAAGVEVSPMGDSAMTPRHGRLCHTNHLIARHLPPGLEDFPREDSISRLTRLRELIADSEPSFETLRAHLSDEQGAPSAINRHEDPAQPEGERMETLFTIIMNLSRKQAQVSLGKPSDNPEVFEMRF</sequence>
<dbReference type="KEGG" id="kuy:FY550_09555"/>
<dbReference type="PANTHER" id="PTHR34180">
    <property type="entry name" value="PEPTIDASE C45"/>
    <property type="match status" value="1"/>
</dbReference>
<dbReference type="RefSeq" id="WP_070977703.1">
    <property type="nucleotide sequence ID" value="NZ_CP043420.1"/>
</dbReference>
<evidence type="ECO:0000313" key="2">
    <source>
        <dbReference type="EMBL" id="QEL11359.1"/>
    </source>
</evidence>
<dbReference type="STRING" id="657387.BH688_05815"/>
<dbReference type="NCBIfam" id="NF040521">
    <property type="entry name" value="C45_proenzyme"/>
    <property type="match status" value="1"/>
</dbReference>
<dbReference type="InterPro" id="IPR005079">
    <property type="entry name" value="Peptidase_C45_hydrolase"/>
</dbReference>
<dbReference type="EMBL" id="CP043420">
    <property type="protein sequence ID" value="QEL11359.1"/>
    <property type="molecule type" value="Genomic_DNA"/>
</dbReference>
<feature type="region of interest" description="Disordered" evidence="1">
    <location>
        <begin position="299"/>
        <end position="318"/>
    </location>
</feature>
<dbReference type="Gene3D" id="1.10.10.2120">
    <property type="match status" value="1"/>
</dbReference>
<feature type="compositionally biased region" description="Basic and acidic residues" evidence="1">
    <location>
        <begin position="1"/>
        <end position="16"/>
    </location>
</feature>
<dbReference type="PANTHER" id="PTHR34180:SF1">
    <property type="entry name" value="BETA-ALANYL-DOPAMINE_CARCININE HYDROLASE"/>
    <property type="match status" value="1"/>
</dbReference>
<feature type="region of interest" description="Disordered" evidence="1">
    <location>
        <begin position="336"/>
        <end position="355"/>
    </location>
</feature>
<gene>
    <name evidence="2" type="ORF">FY550_09555</name>
</gene>